<feature type="compositionally biased region" description="Acidic residues" evidence="5">
    <location>
        <begin position="35"/>
        <end position="44"/>
    </location>
</feature>
<feature type="domain" description="EF-hand" evidence="6">
    <location>
        <begin position="129"/>
        <end position="164"/>
    </location>
</feature>
<dbReference type="OMA" id="AVAGEYC"/>
<dbReference type="GeneID" id="22914128"/>
<sequence length="195" mass="21713">MAMLCRDLCRDLLPPAEYFDYGLWIPAGRYRADSDIEEPSDDEVTGSVEKTQEEPIPTGPVLKPNEVESMMKEITGSTSGCTPEQAADVARRLGGAPSLAEIQELKARKGQNISAKDIEEWMKTCGHNDTVDNLVKFFEHYDKSHSGKLTRNQLSHLLRTYGEPLTDAEFNAILADMGMTGDQIDYRAFVAQLLN</sequence>
<proteinExistence type="predicted"/>
<evidence type="ECO:0000256" key="4">
    <source>
        <dbReference type="ARBA" id="ARBA00022990"/>
    </source>
</evidence>
<protein>
    <recommendedName>
        <fullName evidence="1">Calmodulin</fullName>
    </recommendedName>
</protein>
<dbReference type="InterPro" id="IPR050230">
    <property type="entry name" value="CALM/Myosin/TropC-like"/>
</dbReference>
<evidence type="ECO:0000256" key="2">
    <source>
        <dbReference type="ARBA" id="ARBA00022723"/>
    </source>
</evidence>
<dbReference type="PANTHER" id="PTHR23048:SF0">
    <property type="entry name" value="CALMODULIN LIKE 3"/>
    <property type="match status" value="1"/>
</dbReference>
<dbReference type="InterPro" id="IPR011992">
    <property type="entry name" value="EF-hand-dom_pair"/>
</dbReference>
<keyword evidence="3" id="KW-0677">Repeat</keyword>
<dbReference type="SUPFAM" id="SSF47473">
    <property type="entry name" value="EF-hand"/>
    <property type="match status" value="1"/>
</dbReference>
<evidence type="ECO:0000256" key="5">
    <source>
        <dbReference type="SAM" id="MobiDB-lite"/>
    </source>
</evidence>
<dbReference type="Proteomes" id="UP000019763">
    <property type="component" value="Unassembled WGS sequence"/>
</dbReference>
<evidence type="ECO:0000259" key="6">
    <source>
        <dbReference type="PROSITE" id="PS50222"/>
    </source>
</evidence>
<name>A0A023B2W1_GRENI</name>
<dbReference type="Gene3D" id="1.10.238.10">
    <property type="entry name" value="EF-hand"/>
    <property type="match status" value="2"/>
</dbReference>
<keyword evidence="8" id="KW-1185">Reference proteome</keyword>
<dbReference type="eggNOG" id="ENOG502SCH4">
    <property type="taxonomic scope" value="Eukaryota"/>
</dbReference>
<dbReference type="VEuPathDB" id="CryptoDB:GNI_115930"/>
<evidence type="ECO:0000256" key="1">
    <source>
        <dbReference type="ARBA" id="ARBA00020786"/>
    </source>
</evidence>
<reference evidence="7" key="1">
    <citation type="submission" date="2013-12" db="EMBL/GenBank/DDBJ databases">
        <authorList>
            <person name="Omoto C.K."/>
            <person name="Sibley D."/>
            <person name="Venepally P."/>
            <person name="Hadjithomas M."/>
            <person name="Karamycheva S."/>
            <person name="Brunk B."/>
            <person name="Roos D."/>
            <person name="Caler E."/>
            <person name="Lorenzi H."/>
        </authorList>
    </citation>
    <scope>NUCLEOTIDE SEQUENCE</scope>
</reference>
<dbReference type="RefSeq" id="XP_011131707.1">
    <property type="nucleotide sequence ID" value="XM_011133405.1"/>
</dbReference>
<dbReference type="InterPro" id="IPR002048">
    <property type="entry name" value="EF_hand_dom"/>
</dbReference>
<evidence type="ECO:0000256" key="3">
    <source>
        <dbReference type="ARBA" id="ARBA00022737"/>
    </source>
</evidence>
<dbReference type="OrthoDB" id="435273at2759"/>
<comment type="caution">
    <text evidence="7">The sequence shown here is derived from an EMBL/GenBank/DDBJ whole genome shotgun (WGS) entry which is preliminary data.</text>
</comment>
<dbReference type="PANTHER" id="PTHR23048">
    <property type="entry name" value="MYOSIN LIGHT CHAIN 1, 3"/>
    <property type="match status" value="1"/>
</dbReference>
<dbReference type="GO" id="GO:0016460">
    <property type="term" value="C:myosin II complex"/>
    <property type="evidence" value="ECO:0007669"/>
    <property type="project" value="TreeGrafter"/>
</dbReference>
<dbReference type="PROSITE" id="PS50222">
    <property type="entry name" value="EF_HAND_2"/>
    <property type="match status" value="1"/>
</dbReference>
<accession>A0A023B2W1</accession>
<organism evidence="7 8">
    <name type="scientific">Gregarina niphandrodes</name>
    <name type="common">Septate eugregarine</name>
    <dbReference type="NCBI Taxonomy" id="110365"/>
    <lineage>
        <taxon>Eukaryota</taxon>
        <taxon>Sar</taxon>
        <taxon>Alveolata</taxon>
        <taxon>Apicomplexa</taxon>
        <taxon>Conoidasida</taxon>
        <taxon>Gregarinasina</taxon>
        <taxon>Eugregarinorida</taxon>
        <taxon>Gregarinidae</taxon>
        <taxon>Gregarina</taxon>
    </lineage>
</organism>
<keyword evidence="4" id="KW-0007">Acetylation</keyword>
<evidence type="ECO:0000313" key="7">
    <source>
        <dbReference type="EMBL" id="EZG55226.1"/>
    </source>
</evidence>
<dbReference type="GO" id="GO:0005509">
    <property type="term" value="F:calcium ion binding"/>
    <property type="evidence" value="ECO:0007669"/>
    <property type="project" value="InterPro"/>
</dbReference>
<dbReference type="EMBL" id="AFNH02000861">
    <property type="protein sequence ID" value="EZG55226.1"/>
    <property type="molecule type" value="Genomic_DNA"/>
</dbReference>
<feature type="region of interest" description="Disordered" evidence="5">
    <location>
        <begin position="34"/>
        <end position="59"/>
    </location>
</feature>
<dbReference type="AlphaFoldDB" id="A0A023B2W1"/>
<dbReference type="CDD" id="cd00051">
    <property type="entry name" value="EFh"/>
    <property type="match status" value="1"/>
</dbReference>
<gene>
    <name evidence="7" type="ORF">GNI_115930</name>
</gene>
<dbReference type="Pfam" id="PF13499">
    <property type="entry name" value="EF-hand_7"/>
    <property type="match status" value="1"/>
</dbReference>
<evidence type="ECO:0000313" key="8">
    <source>
        <dbReference type="Proteomes" id="UP000019763"/>
    </source>
</evidence>
<keyword evidence="2" id="KW-0479">Metal-binding</keyword>